<sequence>MILLKTLVLEPLGAIIITPLFRLVRGTVKAIIRYNGDGTGTVEIVDAGGDIIDILPI</sequence>
<name>A0A6C0IY23_9ZZZZ</name>
<proteinExistence type="predicted"/>
<evidence type="ECO:0000313" key="1">
    <source>
        <dbReference type="EMBL" id="QHT96757.1"/>
    </source>
</evidence>
<reference evidence="1" key="1">
    <citation type="journal article" date="2020" name="Nature">
        <title>Giant virus diversity and host interactions through global metagenomics.</title>
        <authorList>
            <person name="Schulz F."/>
            <person name="Roux S."/>
            <person name="Paez-Espino D."/>
            <person name="Jungbluth S."/>
            <person name="Walsh D.A."/>
            <person name="Denef V.J."/>
            <person name="McMahon K.D."/>
            <person name="Konstantinidis K.T."/>
            <person name="Eloe-Fadrosh E.A."/>
            <person name="Kyrpides N.C."/>
            <person name="Woyke T."/>
        </authorList>
    </citation>
    <scope>NUCLEOTIDE SEQUENCE</scope>
    <source>
        <strain evidence="1">GVMAG-M-3300024336-7</strain>
    </source>
</reference>
<organism evidence="1">
    <name type="scientific">viral metagenome</name>
    <dbReference type="NCBI Taxonomy" id="1070528"/>
    <lineage>
        <taxon>unclassified sequences</taxon>
        <taxon>metagenomes</taxon>
        <taxon>organismal metagenomes</taxon>
    </lineage>
</organism>
<dbReference type="EMBL" id="MN740267">
    <property type="protein sequence ID" value="QHT96757.1"/>
    <property type="molecule type" value="Genomic_DNA"/>
</dbReference>
<accession>A0A6C0IY23</accession>
<dbReference type="AlphaFoldDB" id="A0A6C0IY23"/>
<protein>
    <submittedName>
        <fullName evidence="1">Uncharacterized protein</fullName>
    </submittedName>
</protein>